<evidence type="ECO:0000256" key="1">
    <source>
        <dbReference type="SAM" id="MobiDB-lite"/>
    </source>
</evidence>
<dbReference type="EMBL" id="NMUH01000790">
    <property type="protein sequence ID" value="MQL84864.1"/>
    <property type="molecule type" value="Genomic_DNA"/>
</dbReference>
<feature type="region of interest" description="Disordered" evidence="1">
    <location>
        <begin position="1"/>
        <end position="52"/>
    </location>
</feature>
<feature type="compositionally biased region" description="Polar residues" evidence="1">
    <location>
        <begin position="1"/>
        <end position="11"/>
    </location>
</feature>
<dbReference type="Proteomes" id="UP000652761">
    <property type="component" value="Unassembled WGS sequence"/>
</dbReference>
<proteinExistence type="predicted"/>
<organism evidence="2 3">
    <name type="scientific">Colocasia esculenta</name>
    <name type="common">Wild taro</name>
    <name type="synonym">Arum esculentum</name>
    <dbReference type="NCBI Taxonomy" id="4460"/>
    <lineage>
        <taxon>Eukaryota</taxon>
        <taxon>Viridiplantae</taxon>
        <taxon>Streptophyta</taxon>
        <taxon>Embryophyta</taxon>
        <taxon>Tracheophyta</taxon>
        <taxon>Spermatophyta</taxon>
        <taxon>Magnoliopsida</taxon>
        <taxon>Liliopsida</taxon>
        <taxon>Araceae</taxon>
        <taxon>Aroideae</taxon>
        <taxon>Colocasieae</taxon>
        <taxon>Colocasia</taxon>
    </lineage>
</organism>
<dbReference type="AlphaFoldDB" id="A0A843UT10"/>
<evidence type="ECO:0000313" key="3">
    <source>
        <dbReference type="Proteomes" id="UP000652761"/>
    </source>
</evidence>
<evidence type="ECO:0000313" key="2">
    <source>
        <dbReference type="EMBL" id="MQL84864.1"/>
    </source>
</evidence>
<protein>
    <submittedName>
        <fullName evidence="2">Uncharacterized protein</fullName>
    </submittedName>
</protein>
<gene>
    <name evidence="2" type="ORF">Taro_017375</name>
</gene>
<accession>A0A843UT10</accession>
<sequence length="94" mass="10223">MGQLGTTTRMSDASGHCDHVATAIPGATPKRKDSSQIGQKSSRDAFRCRDKNATPTPVVTMLLWPELEKGSITQLHLGVLLQSEVRKPSRQPDP</sequence>
<feature type="compositionally biased region" description="Basic and acidic residues" evidence="1">
    <location>
        <begin position="41"/>
        <end position="52"/>
    </location>
</feature>
<keyword evidence="3" id="KW-1185">Reference proteome</keyword>
<comment type="caution">
    <text evidence="2">The sequence shown here is derived from an EMBL/GenBank/DDBJ whole genome shotgun (WGS) entry which is preliminary data.</text>
</comment>
<name>A0A843UT10_COLES</name>
<reference evidence="2" key="1">
    <citation type="submission" date="2017-07" db="EMBL/GenBank/DDBJ databases">
        <title>Taro Niue Genome Assembly and Annotation.</title>
        <authorList>
            <person name="Atibalentja N."/>
            <person name="Keating K."/>
            <person name="Fields C.J."/>
        </authorList>
    </citation>
    <scope>NUCLEOTIDE SEQUENCE</scope>
    <source>
        <strain evidence="2">Niue_2</strain>
        <tissue evidence="2">Leaf</tissue>
    </source>
</reference>